<dbReference type="Pfam" id="PF00582">
    <property type="entry name" value="Usp"/>
    <property type="match status" value="1"/>
</dbReference>
<evidence type="ECO:0000256" key="2">
    <source>
        <dbReference type="PIRNR" id="PIRNR006276"/>
    </source>
</evidence>
<dbReference type="EMBL" id="PDOD01000002">
    <property type="protein sequence ID" value="PYZ93838.1"/>
    <property type="molecule type" value="Genomic_DNA"/>
</dbReference>
<dbReference type="PANTHER" id="PTHR46268">
    <property type="entry name" value="STRESS RESPONSE PROTEIN NHAX"/>
    <property type="match status" value="1"/>
</dbReference>
<comment type="subcellular location">
    <subcellularLocation>
        <location evidence="2">Cytoplasm</location>
    </subcellularLocation>
</comment>
<dbReference type="Proteomes" id="UP000248214">
    <property type="component" value="Unassembled WGS sequence"/>
</dbReference>
<dbReference type="InterPro" id="IPR014729">
    <property type="entry name" value="Rossmann-like_a/b/a_fold"/>
</dbReference>
<evidence type="ECO:0000256" key="1">
    <source>
        <dbReference type="ARBA" id="ARBA00008791"/>
    </source>
</evidence>
<protein>
    <recommendedName>
        <fullName evidence="2">Universal stress protein</fullName>
    </recommendedName>
</protein>
<name>A0A323TG88_9BACI</name>
<dbReference type="PRINTS" id="PR01438">
    <property type="entry name" value="UNVRSLSTRESS"/>
</dbReference>
<comment type="similarity">
    <text evidence="1 2">Belongs to the universal stress protein A family.</text>
</comment>
<proteinExistence type="inferred from homology"/>
<keyword evidence="3" id="KW-0175">Coiled coil</keyword>
<dbReference type="GO" id="GO:0005737">
    <property type="term" value="C:cytoplasm"/>
    <property type="evidence" value="ECO:0007669"/>
    <property type="project" value="UniProtKB-SubCell"/>
</dbReference>
<comment type="caution">
    <text evidence="5">The sequence shown here is derived from an EMBL/GenBank/DDBJ whole genome shotgun (WGS) entry which is preliminary data.</text>
</comment>
<evidence type="ECO:0000313" key="6">
    <source>
        <dbReference type="Proteomes" id="UP000248214"/>
    </source>
</evidence>
<dbReference type="CDD" id="cd00293">
    <property type="entry name" value="USP-like"/>
    <property type="match status" value="1"/>
</dbReference>
<dbReference type="PIRSF" id="PIRSF006276">
    <property type="entry name" value="UspA"/>
    <property type="match status" value="1"/>
</dbReference>
<sequence>MLDETYTHVLVAYDGSTDAKKALVKAINIAKRNDAALTVAYVVDLRSPHLFADKPGKITELAEEHAKEMQNEIEEKLKEAKFSNYQLRIEKGNPKTVITYDLIDEVSADIVVCGSNGIDSYDHLVIGSTSENIVRYSTVDVLVVK</sequence>
<accession>A0A323TG88</accession>
<feature type="coiled-coil region" evidence="3">
    <location>
        <begin position="59"/>
        <end position="86"/>
    </location>
</feature>
<dbReference type="InterPro" id="IPR006016">
    <property type="entry name" value="UspA"/>
</dbReference>
<dbReference type="InterPro" id="IPR006015">
    <property type="entry name" value="Universal_stress_UspA"/>
</dbReference>
<evidence type="ECO:0000259" key="4">
    <source>
        <dbReference type="Pfam" id="PF00582"/>
    </source>
</evidence>
<keyword evidence="6" id="KW-1185">Reference proteome</keyword>
<evidence type="ECO:0000313" key="5">
    <source>
        <dbReference type="EMBL" id="PYZ93838.1"/>
    </source>
</evidence>
<dbReference type="AlphaFoldDB" id="A0A323TG88"/>
<dbReference type="SUPFAM" id="SSF52402">
    <property type="entry name" value="Adenine nucleotide alpha hydrolases-like"/>
    <property type="match status" value="1"/>
</dbReference>
<reference evidence="5 6" key="1">
    <citation type="submission" date="2017-10" db="EMBL/GenBank/DDBJ databases">
        <title>Bacillus sp. nov., a halophilic bacterium isolated from a Keqin Lake.</title>
        <authorList>
            <person name="Wang H."/>
        </authorList>
    </citation>
    <scope>NUCLEOTIDE SEQUENCE [LARGE SCALE GENOMIC DNA]</scope>
    <source>
        <strain evidence="5 6">KQ-12</strain>
    </source>
</reference>
<dbReference type="PANTHER" id="PTHR46268:SF6">
    <property type="entry name" value="UNIVERSAL STRESS PROTEIN UP12"/>
    <property type="match status" value="1"/>
</dbReference>
<evidence type="ECO:0000256" key="3">
    <source>
        <dbReference type="SAM" id="Coils"/>
    </source>
</evidence>
<gene>
    <name evidence="5" type="ORF">CR194_11910</name>
</gene>
<feature type="domain" description="UspA" evidence="4">
    <location>
        <begin position="6"/>
        <end position="145"/>
    </location>
</feature>
<dbReference type="OrthoDB" id="9777884at2"/>
<keyword evidence="2" id="KW-0963">Cytoplasm</keyword>
<organism evidence="5 6">
    <name type="scientific">Salipaludibacillus keqinensis</name>
    <dbReference type="NCBI Taxonomy" id="2045207"/>
    <lineage>
        <taxon>Bacteria</taxon>
        <taxon>Bacillati</taxon>
        <taxon>Bacillota</taxon>
        <taxon>Bacilli</taxon>
        <taxon>Bacillales</taxon>
        <taxon>Bacillaceae</taxon>
    </lineage>
</organism>
<dbReference type="Gene3D" id="3.40.50.620">
    <property type="entry name" value="HUPs"/>
    <property type="match status" value="1"/>
</dbReference>
<dbReference type="RefSeq" id="WP_110609870.1">
    <property type="nucleotide sequence ID" value="NZ_PDOD01000002.1"/>
</dbReference>